<proteinExistence type="predicted"/>
<reference evidence="2" key="1">
    <citation type="submission" date="2013-09" db="EMBL/GenBank/DDBJ databases">
        <title>Corchorus olitorius genome sequencing.</title>
        <authorList>
            <person name="Alam M."/>
            <person name="Haque M.S."/>
            <person name="Islam M.S."/>
            <person name="Emdad E.M."/>
            <person name="Islam M.M."/>
            <person name="Ahmed B."/>
            <person name="Halim A."/>
            <person name="Hossen Q.M.M."/>
            <person name="Hossain M.Z."/>
            <person name="Ahmed R."/>
            <person name="Khan M.M."/>
            <person name="Islam R."/>
            <person name="Rashid M.M."/>
            <person name="Khan S.A."/>
            <person name="Rahman M.S."/>
            <person name="Alam M."/>
            <person name="Yahiya A.S."/>
            <person name="Khan M.S."/>
            <person name="Azam M.S."/>
            <person name="Haque T."/>
            <person name="Lashkar M.Z.H."/>
            <person name="Akhand A.I."/>
            <person name="Morshed G."/>
            <person name="Roy S."/>
            <person name="Uddin K.S."/>
            <person name="Rabeya T."/>
            <person name="Hossain A.S."/>
            <person name="Chowdhury A."/>
            <person name="Snigdha A.R."/>
            <person name="Mortoza M.S."/>
            <person name="Matin S.A."/>
            <person name="Hoque S.M.E."/>
            <person name="Islam M.K."/>
            <person name="Roy D.K."/>
            <person name="Haider R."/>
            <person name="Moosa M.M."/>
            <person name="Elias S.M."/>
            <person name="Hasan A.M."/>
            <person name="Jahan S."/>
            <person name="Shafiuddin M."/>
            <person name="Mahmood N."/>
            <person name="Shommy N.S."/>
        </authorList>
    </citation>
    <scope>NUCLEOTIDE SEQUENCE [LARGE SCALE GENOMIC DNA]</scope>
    <source>
        <strain evidence="2">cv. O-4</strain>
    </source>
</reference>
<evidence type="ECO:0000313" key="1">
    <source>
        <dbReference type="EMBL" id="OMO54619.1"/>
    </source>
</evidence>
<accession>A0A1R3G952</accession>
<evidence type="ECO:0000313" key="2">
    <source>
        <dbReference type="Proteomes" id="UP000187203"/>
    </source>
</evidence>
<sequence length="61" mass="6763">MGSSVSMERILCRGSGESVKIFFLSVCLGPFTESVSCARVEVRWLELARIPSALPHDNFVF</sequence>
<name>A0A1R3G952_9ROSI</name>
<protein>
    <submittedName>
        <fullName evidence="1">Uncharacterized protein</fullName>
    </submittedName>
</protein>
<keyword evidence="2" id="KW-1185">Reference proteome</keyword>
<comment type="caution">
    <text evidence="1">The sequence shown here is derived from an EMBL/GenBank/DDBJ whole genome shotgun (WGS) entry which is preliminary data.</text>
</comment>
<dbReference type="Proteomes" id="UP000187203">
    <property type="component" value="Unassembled WGS sequence"/>
</dbReference>
<organism evidence="1 2">
    <name type="scientific">Corchorus olitorius</name>
    <dbReference type="NCBI Taxonomy" id="93759"/>
    <lineage>
        <taxon>Eukaryota</taxon>
        <taxon>Viridiplantae</taxon>
        <taxon>Streptophyta</taxon>
        <taxon>Embryophyta</taxon>
        <taxon>Tracheophyta</taxon>
        <taxon>Spermatophyta</taxon>
        <taxon>Magnoliopsida</taxon>
        <taxon>eudicotyledons</taxon>
        <taxon>Gunneridae</taxon>
        <taxon>Pentapetalae</taxon>
        <taxon>rosids</taxon>
        <taxon>malvids</taxon>
        <taxon>Malvales</taxon>
        <taxon>Malvaceae</taxon>
        <taxon>Grewioideae</taxon>
        <taxon>Apeibeae</taxon>
        <taxon>Corchorus</taxon>
    </lineage>
</organism>
<dbReference type="EMBL" id="AWUE01023202">
    <property type="protein sequence ID" value="OMO54619.1"/>
    <property type="molecule type" value="Genomic_DNA"/>
</dbReference>
<dbReference type="AlphaFoldDB" id="A0A1R3G952"/>
<gene>
    <name evidence="1" type="ORF">COLO4_36377</name>
</gene>